<evidence type="ECO:0000313" key="1">
    <source>
        <dbReference type="EMBL" id="MFD2670123.1"/>
    </source>
</evidence>
<evidence type="ECO:0000313" key="2">
    <source>
        <dbReference type="Proteomes" id="UP001597497"/>
    </source>
</evidence>
<name>A0ABW5R526_9BACL</name>
<protein>
    <submittedName>
        <fullName evidence="1">Uncharacterized protein</fullName>
    </submittedName>
</protein>
<dbReference type="RefSeq" id="WP_379927463.1">
    <property type="nucleotide sequence ID" value="NZ_JBHUMM010000001.1"/>
</dbReference>
<dbReference type="EMBL" id="JBHUMM010000001">
    <property type="protein sequence ID" value="MFD2670123.1"/>
    <property type="molecule type" value="Genomic_DNA"/>
</dbReference>
<sequence length="358" mass="42757">MKIDNFIEADGFAYYYECSLPNIQLKMQLKGHYSSIPMISNMKLYGLPVYSRTRFLAFFKMRELLGYGEEELYSFSPIHFSSFDEGCRYLKGKLEDGESIITAGTTYFLPYSEDYENPNYLEKFSQPDSLFQVMDHWLSVYGMEDPYIYVYDPIPHKQKGPISVRDFEAFWQGNRAIPALQDKPGIDKLQSFTAYDLNIKIPLRSREAYQSYLFHILRQLVTEYRRGAVIHYRNEDYYFGYRASEQLLTDLQKTYLDDPNRLIDHMDRVFNTRWNRYYTIHFMEECAKTFGEVYQPFAAEIKSITKDWEKAHKLFVLYTNQKKTGKYSFDQIIQKIQKINQREWTLYDSLHEKTKEVI</sequence>
<dbReference type="Proteomes" id="UP001597497">
    <property type="component" value="Unassembled WGS sequence"/>
</dbReference>
<proteinExistence type="predicted"/>
<accession>A0ABW5R526</accession>
<reference evidence="2" key="1">
    <citation type="journal article" date="2019" name="Int. J. Syst. Evol. Microbiol.">
        <title>The Global Catalogue of Microorganisms (GCM) 10K type strain sequencing project: providing services to taxonomists for standard genome sequencing and annotation.</title>
        <authorList>
            <consortium name="The Broad Institute Genomics Platform"/>
            <consortium name="The Broad Institute Genome Sequencing Center for Infectious Disease"/>
            <person name="Wu L."/>
            <person name="Ma J."/>
        </authorList>
    </citation>
    <scope>NUCLEOTIDE SEQUENCE [LARGE SCALE GENOMIC DNA]</scope>
    <source>
        <strain evidence="2">KCTC 33676</strain>
    </source>
</reference>
<gene>
    <name evidence="1" type="ORF">ACFSUC_00700</name>
</gene>
<comment type="caution">
    <text evidence="1">The sequence shown here is derived from an EMBL/GenBank/DDBJ whole genome shotgun (WGS) entry which is preliminary data.</text>
</comment>
<keyword evidence="2" id="KW-1185">Reference proteome</keyword>
<organism evidence="1 2">
    <name type="scientific">Marinicrinis sediminis</name>
    <dbReference type="NCBI Taxonomy" id="1652465"/>
    <lineage>
        <taxon>Bacteria</taxon>
        <taxon>Bacillati</taxon>
        <taxon>Bacillota</taxon>
        <taxon>Bacilli</taxon>
        <taxon>Bacillales</taxon>
        <taxon>Paenibacillaceae</taxon>
    </lineage>
</organism>